<dbReference type="Gene3D" id="1.10.10.10">
    <property type="entry name" value="Winged helix-like DNA-binding domain superfamily/Winged helix DNA-binding domain"/>
    <property type="match status" value="1"/>
</dbReference>
<evidence type="ECO:0000256" key="2">
    <source>
        <dbReference type="ARBA" id="ARBA00023125"/>
    </source>
</evidence>
<dbReference type="PANTHER" id="PTHR43537">
    <property type="entry name" value="TRANSCRIPTIONAL REGULATOR, GNTR FAMILY"/>
    <property type="match status" value="1"/>
</dbReference>
<dbReference type="SUPFAM" id="SSF46785">
    <property type="entry name" value="Winged helix' DNA-binding domain"/>
    <property type="match status" value="1"/>
</dbReference>
<proteinExistence type="predicted"/>
<dbReference type="InterPro" id="IPR011711">
    <property type="entry name" value="GntR_C"/>
</dbReference>
<dbReference type="SUPFAM" id="SSF48008">
    <property type="entry name" value="GntR ligand-binding domain-like"/>
    <property type="match status" value="1"/>
</dbReference>
<sequence>MTPHTSATHTPTDAMSTIGATHQPLRERVRDLVRDRIVRGEFAPGDRLVERVLAEEMGVSRVPVREALTLLKGEGFVQDVPRRGVIVTVLAKEDVDDLFDVRVALEVQCARLASTRATDDEIQALAAIADEADAALARGDVDAIADLNQAFHDAVPRMAHNRILASTLEPLEGRLHWVLRQNRSPEILLAEHRELVEALALRDADAAADVALRHVDTSRALCHEIMFGDED</sequence>
<dbReference type="Pfam" id="PF07729">
    <property type="entry name" value="FCD"/>
    <property type="match status" value="1"/>
</dbReference>
<keyword evidence="3" id="KW-0804">Transcription</keyword>
<feature type="region of interest" description="Disordered" evidence="4">
    <location>
        <begin position="1"/>
        <end position="21"/>
    </location>
</feature>
<dbReference type="InterPro" id="IPR036388">
    <property type="entry name" value="WH-like_DNA-bd_sf"/>
</dbReference>
<dbReference type="PANTHER" id="PTHR43537:SF5">
    <property type="entry name" value="UXU OPERON TRANSCRIPTIONAL REGULATOR"/>
    <property type="match status" value="1"/>
</dbReference>
<dbReference type="Proteomes" id="UP000034098">
    <property type="component" value="Unassembled WGS sequence"/>
</dbReference>
<dbReference type="InterPro" id="IPR000524">
    <property type="entry name" value="Tscrpt_reg_HTH_GntR"/>
</dbReference>
<keyword evidence="2" id="KW-0238">DNA-binding</keyword>
<dbReference type="PROSITE" id="PS50949">
    <property type="entry name" value="HTH_GNTR"/>
    <property type="match status" value="1"/>
</dbReference>
<reference evidence="6 7" key="1">
    <citation type="submission" date="2015-02" db="EMBL/GenBank/DDBJ databases">
        <title>Draft genome sequences of ten Microbacterium spp. with emphasis on heavy metal contaminated environments.</title>
        <authorList>
            <person name="Corretto E."/>
        </authorList>
    </citation>
    <scope>NUCLEOTIDE SEQUENCE [LARGE SCALE GENOMIC DNA]</scope>
    <source>
        <strain evidence="6 7">DSM 8608</strain>
    </source>
</reference>
<keyword evidence="1" id="KW-0805">Transcription regulation</keyword>
<protein>
    <submittedName>
        <fullName evidence="6">Putative HTH-type transcriptional regulator YdfH</fullName>
    </submittedName>
</protein>
<evidence type="ECO:0000256" key="1">
    <source>
        <dbReference type="ARBA" id="ARBA00023015"/>
    </source>
</evidence>
<dbReference type="PRINTS" id="PR00035">
    <property type="entry name" value="HTHGNTR"/>
</dbReference>
<dbReference type="InterPro" id="IPR036390">
    <property type="entry name" value="WH_DNA-bd_sf"/>
</dbReference>
<dbReference type="PATRIC" id="fig|69370.6.peg.2990"/>
<evidence type="ECO:0000256" key="3">
    <source>
        <dbReference type="ARBA" id="ARBA00023163"/>
    </source>
</evidence>
<name>A0A0M2HA33_MICTR</name>
<dbReference type="EMBL" id="JYJA01000038">
    <property type="protein sequence ID" value="KJL41024.1"/>
    <property type="molecule type" value="Genomic_DNA"/>
</dbReference>
<organism evidence="6 7">
    <name type="scientific">Microbacterium trichothecenolyticum</name>
    <name type="common">Aureobacterium trichothecenolyticum</name>
    <dbReference type="NCBI Taxonomy" id="69370"/>
    <lineage>
        <taxon>Bacteria</taxon>
        <taxon>Bacillati</taxon>
        <taxon>Actinomycetota</taxon>
        <taxon>Actinomycetes</taxon>
        <taxon>Micrococcales</taxon>
        <taxon>Microbacteriaceae</taxon>
        <taxon>Microbacterium</taxon>
    </lineage>
</organism>
<evidence type="ECO:0000313" key="7">
    <source>
        <dbReference type="Proteomes" id="UP000034098"/>
    </source>
</evidence>
<dbReference type="CDD" id="cd07377">
    <property type="entry name" value="WHTH_GntR"/>
    <property type="match status" value="1"/>
</dbReference>
<dbReference type="SMART" id="SM00345">
    <property type="entry name" value="HTH_GNTR"/>
    <property type="match status" value="1"/>
</dbReference>
<evidence type="ECO:0000313" key="6">
    <source>
        <dbReference type="EMBL" id="KJL41024.1"/>
    </source>
</evidence>
<evidence type="ECO:0000259" key="5">
    <source>
        <dbReference type="PROSITE" id="PS50949"/>
    </source>
</evidence>
<dbReference type="GO" id="GO:0003677">
    <property type="term" value="F:DNA binding"/>
    <property type="evidence" value="ECO:0007669"/>
    <property type="project" value="UniProtKB-KW"/>
</dbReference>
<dbReference type="GO" id="GO:0003700">
    <property type="term" value="F:DNA-binding transcription factor activity"/>
    <property type="evidence" value="ECO:0007669"/>
    <property type="project" value="InterPro"/>
</dbReference>
<feature type="domain" description="HTH gntR-type" evidence="5">
    <location>
        <begin position="23"/>
        <end position="90"/>
    </location>
</feature>
<dbReference type="SMART" id="SM00895">
    <property type="entry name" value="FCD"/>
    <property type="match status" value="1"/>
</dbReference>
<dbReference type="InterPro" id="IPR008920">
    <property type="entry name" value="TF_FadR/GntR_C"/>
</dbReference>
<keyword evidence="7" id="KW-1185">Reference proteome</keyword>
<gene>
    <name evidence="6" type="primary">ydfH_4</name>
    <name evidence="6" type="ORF">RS82_02939</name>
</gene>
<dbReference type="AlphaFoldDB" id="A0A0M2HA33"/>
<comment type="caution">
    <text evidence="6">The sequence shown here is derived from an EMBL/GenBank/DDBJ whole genome shotgun (WGS) entry which is preliminary data.</text>
</comment>
<evidence type="ECO:0000256" key="4">
    <source>
        <dbReference type="SAM" id="MobiDB-lite"/>
    </source>
</evidence>
<feature type="compositionally biased region" description="Polar residues" evidence="4">
    <location>
        <begin position="1"/>
        <end position="20"/>
    </location>
</feature>
<dbReference type="Gene3D" id="1.20.120.530">
    <property type="entry name" value="GntR ligand-binding domain-like"/>
    <property type="match status" value="1"/>
</dbReference>
<dbReference type="Pfam" id="PF00392">
    <property type="entry name" value="GntR"/>
    <property type="match status" value="1"/>
</dbReference>
<accession>A0A0M2HA33</accession>
<dbReference type="RefSeq" id="WP_211255942.1">
    <property type="nucleotide sequence ID" value="NZ_JYJA01000038.1"/>
</dbReference>